<evidence type="ECO:0000256" key="3">
    <source>
        <dbReference type="ARBA" id="ARBA00020984"/>
    </source>
</evidence>
<comment type="subcellular location">
    <subcellularLocation>
        <location evidence="1">Golgi apparatus membrane</location>
        <topology evidence="1">Peripheral membrane protein</topology>
    </subcellularLocation>
</comment>
<dbReference type="GO" id="GO:0006890">
    <property type="term" value="P:retrograde vesicle-mediated transport, Golgi to endoplasmic reticulum"/>
    <property type="evidence" value="ECO:0007669"/>
    <property type="project" value="TreeGrafter"/>
</dbReference>
<evidence type="ECO:0000313" key="10">
    <source>
        <dbReference type="Proteomes" id="UP000032141"/>
    </source>
</evidence>
<dbReference type="Proteomes" id="UP000032141">
    <property type="component" value="Chromosome C9"/>
</dbReference>
<dbReference type="RefSeq" id="XP_013612489.1">
    <property type="nucleotide sequence ID" value="XM_013757035.1"/>
</dbReference>
<dbReference type="GO" id="GO:0006886">
    <property type="term" value="P:intracellular protein transport"/>
    <property type="evidence" value="ECO:0007669"/>
    <property type="project" value="InterPro"/>
</dbReference>
<evidence type="ECO:0000256" key="7">
    <source>
        <dbReference type="ARBA" id="ARBA00023136"/>
    </source>
</evidence>
<keyword evidence="5" id="KW-0653">Protein transport</keyword>
<dbReference type="GeneID" id="106318880"/>
<dbReference type="eggNOG" id="KOG4182">
    <property type="taxonomic scope" value="Eukaryota"/>
</dbReference>
<dbReference type="AlphaFoldDB" id="A0A0D3EA17"/>
<accession>A0A0D3EA17</accession>
<evidence type="ECO:0000256" key="1">
    <source>
        <dbReference type="ARBA" id="ARBA00004395"/>
    </source>
</evidence>
<evidence type="ECO:0000313" key="9">
    <source>
        <dbReference type="EnsemblPlants" id="Bo9g101120.1"/>
    </source>
</evidence>
<keyword evidence="10" id="KW-1185">Reference proteome</keyword>
<organism evidence="9 10">
    <name type="scientific">Brassica oleracea var. oleracea</name>
    <dbReference type="NCBI Taxonomy" id="109376"/>
    <lineage>
        <taxon>Eukaryota</taxon>
        <taxon>Viridiplantae</taxon>
        <taxon>Streptophyta</taxon>
        <taxon>Embryophyta</taxon>
        <taxon>Tracheophyta</taxon>
        <taxon>Spermatophyta</taxon>
        <taxon>Magnoliopsida</taxon>
        <taxon>eudicotyledons</taxon>
        <taxon>Gunneridae</taxon>
        <taxon>Pentapetalae</taxon>
        <taxon>rosids</taxon>
        <taxon>malvids</taxon>
        <taxon>Brassicales</taxon>
        <taxon>Brassicaceae</taxon>
        <taxon>Brassiceae</taxon>
        <taxon>Brassica</taxon>
    </lineage>
</organism>
<dbReference type="PANTHER" id="PTHR21443:SF0">
    <property type="entry name" value="CONSERVED OLIGOMERIC GOLGI COMPLEX SUBUNIT 7"/>
    <property type="match status" value="1"/>
</dbReference>
<comment type="similarity">
    <text evidence="2">Belongs to the COG7 family.</text>
</comment>
<keyword evidence="4" id="KW-0813">Transport</keyword>
<dbReference type="Gramene" id="Bo9g101120.1">
    <property type="protein sequence ID" value="Bo9g101120.1"/>
    <property type="gene ID" value="Bo9g101120"/>
</dbReference>
<dbReference type="KEGG" id="boe:106318880"/>
<evidence type="ECO:0000256" key="2">
    <source>
        <dbReference type="ARBA" id="ARBA00005831"/>
    </source>
</evidence>
<proteinExistence type="inferred from homology"/>
<evidence type="ECO:0000256" key="8">
    <source>
        <dbReference type="ARBA" id="ARBA00031345"/>
    </source>
</evidence>
<evidence type="ECO:0000256" key="5">
    <source>
        <dbReference type="ARBA" id="ARBA00022927"/>
    </source>
</evidence>
<sequence length="830" mass="91513">MMVDLGPFSDEEFDAKRWVNSTCQARHPQDSLEKHLVDLEMKLQIASEEIGSSLEEQSGSALLRVPRATRDVLRLRDDAVSLRSSVAGILQKLKKAEGSSADCIATLARVDSVKQRMEAAYKTLQDAAGLTQLSSTVEDVFASGDLPRAAETLASMRNCLSAVGEVAEFANVRKQLEVLEDRLEAMVQPRLTDALTFHKVDVAQDLRGILIRIGRFKSLELQYSKVRLKPIKQLWDDFDTKQRPNKLASERSETQTLSSGDELQLTSFASWLPSFYDELLLYLEQEWKWCMVAFPDDYMTLVPKLLVETMGVLGASFVSRLNLATGDAVPETKALAKGVMDLLSGDLPKGINIQTKHLEALIDLHNVTGSFARNIQHLFAESELRVLIDTLKAVYSPFESFKQKYGKMERAILSSEIAVVDLRGAVTRGVGAQGIELSETVRRMEESVPQVVVLLEAAVERCIGFTGGSEADELILAIDDTMVQYISMLQEALKSLRVVFGVDGTGDGVSSKKDGSAEKSSRKMDLSSNEEWSIVQGALQILTVADCLTSRSSVFEASLRATLARLNSSLSISLFGTNLNQNLSHLTSEQTAGDLSMAGRASLDVAAIRLVDVPEKARKLLNLLEQSKDPRFHALPLASQRVAAFADTVNELVYDILISKVRQRLGEVSRLPIWSSVEEQTAFALPNFSSYPQAYVTSVGEYLLTLPQQLEPLAEGISTNGDSNNEDAQFFATEWMFKVAEGATALYMEQLRGIQYISDRGAQQLCVDIEYLSNVLAALSMPIPPVLATFQTCLATPRDELKDVMKSEAGSELDFLTANLVCKMRRISFD</sequence>
<dbReference type="EnsemblPlants" id="Bo9g101120.1">
    <property type="protein sequence ID" value="Bo9g101120.1"/>
    <property type="gene ID" value="Bo9g101120"/>
</dbReference>
<keyword evidence="6" id="KW-0333">Golgi apparatus</keyword>
<dbReference type="OrthoDB" id="245173at2759"/>
<evidence type="ECO:0000256" key="6">
    <source>
        <dbReference type="ARBA" id="ARBA00023034"/>
    </source>
</evidence>
<dbReference type="Pfam" id="PF10191">
    <property type="entry name" value="COG7"/>
    <property type="match status" value="1"/>
</dbReference>
<protein>
    <recommendedName>
        <fullName evidence="3">Conserved oligomeric Golgi complex subunit 7</fullName>
    </recommendedName>
    <alternativeName>
        <fullName evidence="8">Component of oligomeric Golgi complex 7</fullName>
    </alternativeName>
</protein>
<name>A0A0D3EA17_BRAOL</name>
<dbReference type="STRING" id="109376.A0A0D3EA17"/>
<dbReference type="HOGENOM" id="CLU_006044_1_0_1"/>
<dbReference type="GO" id="GO:0000139">
    <property type="term" value="C:Golgi membrane"/>
    <property type="evidence" value="ECO:0007669"/>
    <property type="project" value="UniProtKB-SubCell"/>
</dbReference>
<dbReference type="GO" id="GO:0017119">
    <property type="term" value="C:Golgi transport complex"/>
    <property type="evidence" value="ECO:0007669"/>
    <property type="project" value="InterPro"/>
</dbReference>
<dbReference type="PANTHER" id="PTHR21443">
    <property type="entry name" value="CONSERVED OLIGOMERIC GOLGI COMPLEX COMPONENT 7"/>
    <property type="match status" value="1"/>
</dbReference>
<dbReference type="OMA" id="STCQARH"/>
<keyword evidence="7" id="KW-0472">Membrane</keyword>
<reference evidence="9" key="2">
    <citation type="submission" date="2015-03" db="UniProtKB">
        <authorList>
            <consortium name="EnsemblPlants"/>
        </authorList>
    </citation>
    <scope>IDENTIFICATION</scope>
</reference>
<reference evidence="9 10" key="1">
    <citation type="journal article" date="2014" name="Genome Biol.">
        <title>Transcriptome and methylome profiling reveals relics of genome dominance in the mesopolyploid Brassica oleracea.</title>
        <authorList>
            <person name="Parkin I.A."/>
            <person name="Koh C."/>
            <person name="Tang H."/>
            <person name="Robinson S.J."/>
            <person name="Kagale S."/>
            <person name="Clarke W.E."/>
            <person name="Town C.D."/>
            <person name="Nixon J."/>
            <person name="Krishnakumar V."/>
            <person name="Bidwell S.L."/>
            <person name="Denoeud F."/>
            <person name="Belcram H."/>
            <person name="Links M.G."/>
            <person name="Just J."/>
            <person name="Clarke C."/>
            <person name="Bender T."/>
            <person name="Huebert T."/>
            <person name="Mason A.S."/>
            <person name="Pires J.C."/>
            <person name="Barker G."/>
            <person name="Moore J."/>
            <person name="Walley P.G."/>
            <person name="Manoli S."/>
            <person name="Batley J."/>
            <person name="Edwards D."/>
            <person name="Nelson M.N."/>
            <person name="Wang X."/>
            <person name="Paterson A.H."/>
            <person name="King G."/>
            <person name="Bancroft I."/>
            <person name="Chalhoub B."/>
            <person name="Sharpe A.G."/>
        </authorList>
    </citation>
    <scope>NUCLEOTIDE SEQUENCE</scope>
    <source>
        <strain evidence="9 10">cv. TO1000</strain>
    </source>
</reference>
<evidence type="ECO:0000256" key="4">
    <source>
        <dbReference type="ARBA" id="ARBA00022448"/>
    </source>
</evidence>
<dbReference type="GO" id="GO:0007030">
    <property type="term" value="P:Golgi organization"/>
    <property type="evidence" value="ECO:0007669"/>
    <property type="project" value="TreeGrafter"/>
</dbReference>
<dbReference type="InterPro" id="IPR019335">
    <property type="entry name" value="COG7"/>
</dbReference>